<name>A0ABM9B431_9BACT</name>
<gene>
    <name evidence="11 13" type="primary">serC</name>
    <name evidence="13" type="ORF">LEM8419_03017</name>
</gene>
<evidence type="ECO:0000256" key="3">
    <source>
        <dbReference type="ARBA" id="ARBA00022576"/>
    </source>
</evidence>
<evidence type="ECO:0000256" key="11">
    <source>
        <dbReference type="HAMAP-Rule" id="MF_00160"/>
    </source>
</evidence>
<protein>
    <recommendedName>
        <fullName evidence="11">Phosphoserine aminotransferase</fullName>
        <ecNumber evidence="11">2.6.1.52</ecNumber>
    </recommendedName>
    <alternativeName>
        <fullName evidence="11">Phosphohydroxythreonine aminotransferase</fullName>
        <shortName evidence="11">PSAT</shortName>
    </alternativeName>
</protein>
<dbReference type="Gene3D" id="3.40.640.10">
    <property type="entry name" value="Type I PLP-dependent aspartate aminotransferase-like (Major domain)"/>
    <property type="match status" value="1"/>
</dbReference>
<feature type="domain" description="Aminotransferase class V" evidence="12">
    <location>
        <begin position="49"/>
        <end position="389"/>
    </location>
</feature>
<evidence type="ECO:0000256" key="2">
    <source>
        <dbReference type="ARBA" id="ARBA00006904"/>
    </source>
</evidence>
<dbReference type="InterPro" id="IPR015422">
    <property type="entry name" value="PyrdxlP-dep_Trfase_small"/>
</dbReference>
<dbReference type="HAMAP" id="MF_00160">
    <property type="entry name" value="SerC_aminotrans_5"/>
    <property type="match status" value="1"/>
</dbReference>
<dbReference type="Proteomes" id="UP000837803">
    <property type="component" value="Unassembled WGS sequence"/>
</dbReference>
<comment type="catalytic activity">
    <reaction evidence="10 11">
        <text>O-phospho-L-serine + 2-oxoglutarate = 3-phosphooxypyruvate + L-glutamate</text>
        <dbReference type="Rhea" id="RHEA:14329"/>
        <dbReference type="ChEBI" id="CHEBI:16810"/>
        <dbReference type="ChEBI" id="CHEBI:18110"/>
        <dbReference type="ChEBI" id="CHEBI:29985"/>
        <dbReference type="ChEBI" id="CHEBI:57524"/>
        <dbReference type="EC" id="2.6.1.52"/>
    </reaction>
</comment>
<comment type="caution">
    <text evidence="13">The sequence shown here is derived from an EMBL/GenBank/DDBJ whole genome shotgun (WGS) entry which is preliminary data.</text>
</comment>
<feature type="binding site" evidence="11">
    <location>
        <position position="193"/>
    </location>
    <ligand>
        <name>pyridoxal 5'-phosphate</name>
        <dbReference type="ChEBI" id="CHEBI:597326"/>
    </ligand>
</feature>
<evidence type="ECO:0000256" key="4">
    <source>
        <dbReference type="ARBA" id="ARBA00022605"/>
    </source>
</evidence>
<evidence type="ECO:0000313" key="13">
    <source>
        <dbReference type="EMBL" id="CAH1002100.1"/>
    </source>
</evidence>
<evidence type="ECO:0000256" key="10">
    <source>
        <dbReference type="ARBA" id="ARBA00049007"/>
    </source>
</evidence>
<keyword evidence="6 11" id="KW-0663">Pyridoxal phosphate</keyword>
<feature type="binding site" evidence="11">
    <location>
        <position position="85"/>
    </location>
    <ligand>
        <name>L-glutamate</name>
        <dbReference type="ChEBI" id="CHEBI:29985"/>
    </ligand>
</feature>
<accession>A0ABM9B431</accession>
<feature type="binding site" evidence="11">
    <location>
        <position position="212"/>
    </location>
    <ligand>
        <name>pyridoxal 5'-phosphate</name>
        <dbReference type="ChEBI" id="CHEBI:597326"/>
    </ligand>
</feature>
<evidence type="ECO:0000256" key="6">
    <source>
        <dbReference type="ARBA" id="ARBA00022898"/>
    </source>
</evidence>
<feature type="binding site" evidence="11">
    <location>
        <begin position="277"/>
        <end position="278"/>
    </location>
    <ligand>
        <name>pyridoxal 5'-phosphate</name>
        <dbReference type="ChEBI" id="CHEBI:597326"/>
    </ligand>
</feature>
<feature type="binding site" evidence="11">
    <location>
        <position position="145"/>
    </location>
    <ligand>
        <name>pyridoxal 5'-phosphate</name>
        <dbReference type="ChEBI" id="CHEBI:597326"/>
    </ligand>
</feature>
<keyword evidence="14" id="KW-1185">Reference proteome</keyword>
<comment type="cofactor">
    <cofactor evidence="11">
        <name>pyridoxal 5'-phosphate</name>
        <dbReference type="ChEBI" id="CHEBI:597326"/>
    </cofactor>
    <text evidence="11">Binds 1 pyridoxal phosphate per subunit.</text>
</comment>
<feature type="modified residue" description="N6-(pyridoxal phosphate)lysine" evidence="11">
    <location>
        <position position="236"/>
    </location>
</feature>
<dbReference type="GO" id="GO:0004648">
    <property type="term" value="F:O-phospho-L-serine:2-oxoglutarate aminotransferase activity"/>
    <property type="evidence" value="ECO:0007669"/>
    <property type="project" value="UniProtKB-EC"/>
</dbReference>
<dbReference type="NCBIfam" id="NF003764">
    <property type="entry name" value="PRK05355.1"/>
    <property type="match status" value="1"/>
</dbReference>
<organism evidence="13 14">
    <name type="scientific">Neolewinella maritima</name>
    <dbReference type="NCBI Taxonomy" id="1383882"/>
    <lineage>
        <taxon>Bacteria</taxon>
        <taxon>Pseudomonadati</taxon>
        <taxon>Bacteroidota</taxon>
        <taxon>Saprospiria</taxon>
        <taxon>Saprospirales</taxon>
        <taxon>Lewinellaceae</taxon>
        <taxon>Neolewinella</taxon>
    </lineage>
</organism>
<evidence type="ECO:0000256" key="9">
    <source>
        <dbReference type="ARBA" id="ARBA00047630"/>
    </source>
</evidence>
<dbReference type="EMBL" id="CAKLPZ010000004">
    <property type="protein sequence ID" value="CAH1002100.1"/>
    <property type="molecule type" value="Genomic_DNA"/>
</dbReference>
<dbReference type="PANTHER" id="PTHR43247:SF1">
    <property type="entry name" value="PHOSPHOSERINE AMINOTRANSFERASE"/>
    <property type="match status" value="1"/>
</dbReference>
<dbReference type="PIRSF" id="PIRSF000525">
    <property type="entry name" value="SerC"/>
    <property type="match status" value="1"/>
</dbReference>
<dbReference type="EC" id="2.6.1.52" evidence="11"/>
<proteinExistence type="inferred from homology"/>
<reference evidence="13" key="1">
    <citation type="submission" date="2021-12" db="EMBL/GenBank/DDBJ databases">
        <authorList>
            <person name="Rodrigo-Torres L."/>
            <person name="Arahal R. D."/>
            <person name="Lucena T."/>
        </authorList>
    </citation>
    <scope>NUCLEOTIDE SEQUENCE</scope>
    <source>
        <strain evidence="13">CECT 8419</strain>
    </source>
</reference>
<comment type="pathway">
    <text evidence="1 11">Amino-acid biosynthesis; L-serine biosynthesis; L-serine from 3-phospho-D-glycerate: step 2/3.</text>
</comment>
<keyword evidence="11" id="KW-0963">Cytoplasm</keyword>
<keyword evidence="3 11" id="KW-0032">Aminotransferase</keyword>
<dbReference type="PANTHER" id="PTHR43247">
    <property type="entry name" value="PHOSPHOSERINE AMINOTRANSFERASE"/>
    <property type="match status" value="1"/>
</dbReference>
<comment type="subunit">
    <text evidence="11">Homodimer.</text>
</comment>
<comment type="function">
    <text evidence="11">Catalyzes the reversible conversion of 3-phosphohydroxypyruvate to phosphoserine and of 3-hydroxy-2-oxo-4-phosphonooxybutanoate to phosphohydroxythreonine.</text>
</comment>
<comment type="catalytic activity">
    <reaction evidence="9 11">
        <text>4-(phosphooxy)-L-threonine + 2-oxoglutarate = (R)-3-hydroxy-2-oxo-4-phosphooxybutanoate + L-glutamate</text>
        <dbReference type="Rhea" id="RHEA:16573"/>
        <dbReference type="ChEBI" id="CHEBI:16810"/>
        <dbReference type="ChEBI" id="CHEBI:29985"/>
        <dbReference type="ChEBI" id="CHEBI:58452"/>
        <dbReference type="ChEBI" id="CHEBI:58538"/>
        <dbReference type="EC" id="2.6.1.52"/>
    </reaction>
</comment>
<dbReference type="InterPro" id="IPR022278">
    <property type="entry name" value="Pser_aminoTfrase"/>
</dbReference>
<dbReference type="Gene3D" id="3.90.1150.10">
    <property type="entry name" value="Aspartate Aminotransferase, domain 1"/>
    <property type="match status" value="1"/>
</dbReference>
<evidence type="ECO:0000256" key="8">
    <source>
        <dbReference type="ARBA" id="ARBA00023299"/>
    </source>
</evidence>
<keyword evidence="7 11" id="KW-0664">Pyridoxine biosynthesis</keyword>
<dbReference type="InterPro" id="IPR015424">
    <property type="entry name" value="PyrdxlP-dep_Trfase"/>
</dbReference>
<dbReference type="InterPro" id="IPR015421">
    <property type="entry name" value="PyrdxlP-dep_Trfase_major"/>
</dbReference>
<dbReference type="InterPro" id="IPR000192">
    <property type="entry name" value="Aminotrans_V_dom"/>
</dbReference>
<keyword evidence="4 11" id="KW-0028">Amino-acid biosynthesis</keyword>
<feature type="binding site" evidence="11">
    <location>
        <position position="235"/>
    </location>
    <ligand>
        <name>pyridoxal 5'-phosphate</name>
        <dbReference type="ChEBI" id="CHEBI:597326"/>
    </ligand>
</feature>
<evidence type="ECO:0000256" key="5">
    <source>
        <dbReference type="ARBA" id="ARBA00022679"/>
    </source>
</evidence>
<keyword evidence="5 11" id="KW-0808">Transferase</keyword>
<evidence type="ECO:0000313" key="14">
    <source>
        <dbReference type="Proteomes" id="UP000837803"/>
    </source>
</evidence>
<feature type="binding site" evidence="11">
    <location>
        <begin position="119"/>
        <end position="120"/>
    </location>
    <ligand>
        <name>pyridoxal 5'-phosphate</name>
        <dbReference type="ChEBI" id="CHEBI:597326"/>
    </ligand>
</feature>
<dbReference type="Pfam" id="PF00266">
    <property type="entry name" value="Aminotran_5"/>
    <property type="match status" value="1"/>
</dbReference>
<evidence type="ECO:0000256" key="7">
    <source>
        <dbReference type="ARBA" id="ARBA00023096"/>
    </source>
</evidence>
<comment type="similarity">
    <text evidence="2 11">Belongs to the class-V pyridoxal-phosphate-dependent aminotransferase family. SerC subfamily.</text>
</comment>
<comment type="subcellular location">
    <subcellularLocation>
        <location evidence="11">Cytoplasm</location>
    </subcellularLocation>
</comment>
<evidence type="ECO:0000259" key="12">
    <source>
        <dbReference type="Pfam" id="PF00266"/>
    </source>
</evidence>
<evidence type="ECO:0000256" key="1">
    <source>
        <dbReference type="ARBA" id="ARBA00005099"/>
    </source>
</evidence>
<comment type="pathway">
    <text evidence="11">Cofactor biosynthesis; pyridoxine 5'-phosphate biosynthesis; pyridoxine 5'-phosphate from D-erythrose 4-phosphate: step 3/5.</text>
</comment>
<comment type="caution">
    <text evidence="11">Lacks conserved residue(s) required for the propagation of feature annotation.</text>
</comment>
<sequence>MQSWLVVVGRSIALATDICTRVRARKNFRCCVAFVYFRPMNASPMKKINFSAGPAILPASVLQQASAAVADLDGSGLSILEISHRSAAFDAALTEAEALVRELLSVGDDYGVLFLSGGASTQFFYTAMNLLNPDETAGFLDTGAWSAKAIKETKLFGKVNVIASSKASNYDHIPTGYTVPDGLKYVHVTSNNTIFGTQFKEWPETTTPLVADMSSDIFSRKIPLEKFAVIYAGAQKNLGPAGVTLVIVRKDLLGTVQRELPSMLDYRVHIAKSSTFNTPPVYPIYVMMLTLRWIKEQGGVAAMEKHNERKAKLLYDEIDRNPKFSGTVANPFSRSLMNVTFVCTDESDTDRFKEAAAAAGCDGIVGHRSVGGFRASIYNSMPYEGVETLVNVMKAF</sequence>
<dbReference type="SUPFAM" id="SSF53383">
    <property type="entry name" value="PLP-dependent transferases"/>
    <property type="match status" value="1"/>
</dbReference>
<keyword evidence="8 11" id="KW-0718">Serine biosynthesis</keyword>